<feature type="domain" description="NACHT" evidence="1">
    <location>
        <begin position="170"/>
        <end position="260"/>
    </location>
</feature>
<dbReference type="SUPFAM" id="SSF52540">
    <property type="entry name" value="P-loop containing nucleoside triphosphate hydrolases"/>
    <property type="match status" value="1"/>
</dbReference>
<dbReference type="InterPro" id="IPR027417">
    <property type="entry name" value="P-loop_NTPase"/>
</dbReference>
<reference evidence="2 3" key="1">
    <citation type="submission" date="2020-04" db="EMBL/GenBank/DDBJ databases">
        <title>Genome Sequencing and Assembley of Pseudoalteromonas artica.</title>
        <authorList>
            <person name="Akerly B."/>
            <person name="Cook G."/>
        </authorList>
    </citation>
    <scope>NUCLEOTIDE SEQUENCE [LARGE SCALE GENOMIC DNA]</scope>
    <source>
        <strain evidence="2 3">NEC-BIFX-0059</strain>
    </source>
</reference>
<dbReference type="EMBL" id="JABBCX010000003">
    <property type="protein sequence ID" value="NMF48284.1"/>
    <property type="molecule type" value="Genomic_DNA"/>
</dbReference>
<dbReference type="PANTHER" id="PTHR46844:SF1">
    <property type="entry name" value="SLR5058 PROTEIN"/>
    <property type="match status" value="1"/>
</dbReference>
<dbReference type="SUPFAM" id="SSF52980">
    <property type="entry name" value="Restriction endonuclease-like"/>
    <property type="match status" value="1"/>
</dbReference>
<dbReference type="Gene3D" id="3.40.50.300">
    <property type="entry name" value="P-loop containing nucleotide triphosphate hydrolases"/>
    <property type="match status" value="1"/>
</dbReference>
<dbReference type="Gene3D" id="2.160.20.80">
    <property type="entry name" value="E3 ubiquitin-protein ligase SopA"/>
    <property type="match status" value="1"/>
</dbReference>
<evidence type="ECO:0000313" key="2">
    <source>
        <dbReference type="EMBL" id="NMF48284.1"/>
    </source>
</evidence>
<organism evidence="2 3">
    <name type="scientific">Pseudoalteromonas arctica</name>
    <dbReference type="NCBI Taxonomy" id="394751"/>
    <lineage>
        <taxon>Bacteria</taxon>
        <taxon>Pseudomonadati</taxon>
        <taxon>Pseudomonadota</taxon>
        <taxon>Gammaproteobacteria</taxon>
        <taxon>Alteromonadales</taxon>
        <taxon>Pseudoalteromonadaceae</taxon>
        <taxon>Pseudoalteromonas</taxon>
    </lineage>
</organism>
<comment type="caution">
    <text evidence="2">The sequence shown here is derived from an EMBL/GenBank/DDBJ whole genome shotgun (WGS) entry which is preliminary data.</text>
</comment>
<dbReference type="Pfam" id="PF05729">
    <property type="entry name" value="NACHT"/>
    <property type="match status" value="1"/>
</dbReference>
<dbReference type="InterPro" id="IPR007560">
    <property type="entry name" value="Restrct_endonuc_IV_Mrr"/>
</dbReference>
<dbReference type="PANTHER" id="PTHR46844">
    <property type="entry name" value="SLR5058 PROTEIN"/>
    <property type="match status" value="1"/>
</dbReference>
<name>A0A7X9YFY6_9GAMM</name>
<dbReference type="InterPro" id="IPR011335">
    <property type="entry name" value="Restrct_endonuc-II-like"/>
</dbReference>
<proteinExistence type="predicted"/>
<dbReference type="Proteomes" id="UP000519126">
    <property type="component" value="Unassembled WGS sequence"/>
</dbReference>
<dbReference type="GO" id="GO:0004519">
    <property type="term" value="F:endonuclease activity"/>
    <property type="evidence" value="ECO:0007669"/>
    <property type="project" value="InterPro"/>
</dbReference>
<dbReference type="GO" id="GO:0003677">
    <property type="term" value="F:DNA binding"/>
    <property type="evidence" value="ECO:0007669"/>
    <property type="project" value="InterPro"/>
</dbReference>
<gene>
    <name evidence="2" type="ORF">HHL01_08825</name>
</gene>
<dbReference type="InterPro" id="IPR007111">
    <property type="entry name" value="NACHT_NTPase"/>
</dbReference>
<evidence type="ECO:0000259" key="1">
    <source>
        <dbReference type="PROSITE" id="PS50837"/>
    </source>
</evidence>
<sequence>MNDGKKFEREVADAFLALGYKVELDVQIAGKQIDLIARTKTPGISNETKLYVECKNYVKSNLNSEDIDKFSYSYSRVKTSVPSFTGGVLVTRKALSPKVANSIVNAELSTTTLYDLKNESVGVLRELREYLSSYKSDKENEVYIPLKYSKANQRQDLLKYTNDWLESRETLLVLLGDFGTGKSTFLKRLKYELARSYLGEQANLIPLYITLKNFDTYTTVESFFEAQLSTEFSRSIRFEEFAKLSKEKNFVVLLDGFDEMGLHIDSEKRKKHFEQLVNIISRSKKSILTCRPSYFLSKFEMTSVLDLVKYPINLDSKKYKKNIREEYNDFAKSVFSAISNEKEYTARDYYSVLNLSGFSAEDIDEYLNKFYSNESSDFVIEIRNRIRNTYDLEDLAKRPILLFLIATSLPNLSNDKEATPSLIYFVYTSAWMKRDEDKGEFRKLITQENKRDFVCNLAWNMYENNVLELSYLELPQVVQDYFSDKGNAFEYFVTHIQSCAFLNRDESNVFRFAHKSFMEFFAALHLANFISKERDFSLLENLKLSKEVGFFLGDMCYTQPELLNLVEEKFTSAIKSSSAASETLKSNMLSIYSKSRKPFPKHKIYDLKFSDLDFLKNTFSNSMYGCTFTKSIFRECVFKQLEFIKLSSITSTIKKNSSLKNVSITFSEEDNVLDVEDSQLHSVAIQGSATLTIKNCKIYESKFSQIKQLNIIGTDILKSQFDTSKIEGEHKGSSLKSCVFFNSSYKALGKRKTLSSAFKLQKVTYTNCTFVLLDFSVINMDNCLFKNCIFIGCCFSYLKGEVFTSGMIFDKCKFMFSNISFNSWLEAESNYLEVRESEYYEELSDLRKLISMNKANKEKYSRIYKEKEEKPPKLPPEPKTLSDRFITNLEMCIEAKRTDLIVDEKSLPYSECITKDVNWIECGNNLFNVFLKYLK</sequence>
<dbReference type="Pfam" id="PF04471">
    <property type="entry name" value="Mrr_cat"/>
    <property type="match status" value="1"/>
</dbReference>
<protein>
    <submittedName>
        <fullName evidence="2">NACHT domain-containing protein</fullName>
    </submittedName>
</protein>
<dbReference type="GO" id="GO:0009307">
    <property type="term" value="P:DNA restriction-modification system"/>
    <property type="evidence" value="ECO:0007669"/>
    <property type="project" value="InterPro"/>
</dbReference>
<dbReference type="RefSeq" id="WP_170071713.1">
    <property type="nucleotide sequence ID" value="NZ_JABBCX010000003.1"/>
</dbReference>
<accession>A0A7X9YFY6</accession>
<dbReference type="PROSITE" id="PS50837">
    <property type="entry name" value="NACHT"/>
    <property type="match status" value="1"/>
</dbReference>
<evidence type="ECO:0000313" key="3">
    <source>
        <dbReference type="Proteomes" id="UP000519126"/>
    </source>
</evidence>
<dbReference type="AlphaFoldDB" id="A0A7X9YFY6"/>